<dbReference type="KEGG" id="slt:Slit_1471"/>
<dbReference type="eggNOG" id="ENOG50322HU">
    <property type="taxonomic scope" value="Bacteria"/>
</dbReference>
<dbReference type="Pfam" id="PF04773">
    <property type="entry name" value="FecR"/>
    <property type="match status" value="1"/>
</dbReference>
<protein>
    <recommendedName>
        <fullName evidence="2">FecR protein domain-containing protein</fullName>
    </recommendedName>
</protein>
<keyword evidence="4" id="KW-1185">Reference proteome</keyword>
<organism evidence="3 4">
    <name type="scientific">Sideroxydans lithotrophicus (strain ES-1)</name>
    <dbReference type="NCBI Taxonomy" id="580332"/>
    <lineage>
        <taxon>Bacteria</taxon>
        <taxon>Pseudomonadati</taxon>
        <taxon>Pseudomonadota</taxon>
        <taxon>Betaproteobacteria</taxon>
        <taxon>Nitrosomonadales</taxon>
        <taxon>Gallionellaceae</taxon>
        <taxon>Sideroxydans</taxon>
    </lineage>
</organism>
<dbReference type="PROSITE" id="PS50889">
    <property type="entry name" value="S4"/>
    <property type="match status" value="1"/>
</dbReference>
<dbReference type="EMBL" id="CP001965">
    <property type="protein sequence ID" value="ADE11708.1"/>
    <property type="molecule type" value="Genomic_DNA"/>
</dbReference>
<gene>
    <name evidence="3" type="ordered locus">Slit_1471</name>
</gene>
<dbReference type="InterPro" id="IPR006311">
    <property type="entry name" value="TAT_signal"/>
</dbReference>
<dbReference type="AlphaFoldDB" id="D5CRX2"/>
<dbReference type="PROSITE" id="PS51318">
    <property type="entry name" value="TAT"/>
    <property type="match status" value="1"/>
</dbReference>
<dbReference type="STRING" id="580332.Slit_1471"/>
<evidence type="ECO:0000256" key="1">
    <source>
        <dbReference type="PROSITE-ProRule" id="PRU00182"/>
    </source>
</evidence>
<dbReference type="OrthoDB" id="369729at2"/>
<name>D5CRX2_SIDLE</name>
<accession>D5CRX2</accession>
<sequence>MSRFDEADDPRRRVLIKALAAGAFSAALTDRAALAASIFGTPPSKLPAGQSIYRINGTAKVNGQEANLSTIIKPNDTVETGPKSEIVFVVGGTSMLMRENSHLTLEGKEEGLASYLIQGFRMLTGKLLTVSRSNGTQIRTSTATIGIRGTGYYIESDPEQTYFCTCYGLTDVEANDDPTSRDTVASKHHDKPLYILAGQQPGQNIRRASFINHTDQELMLIETLVGRTPPWVFAGDQYTAPRRDY</sequence>
<evidence type="ECO:0000313" key="3">
    <source>
        <dbReference type="EMBL" id="ADE11708.1"/>
    </source>
</evidence>
<evidence type="ECO:0000313" key="4">
    <source>
        <dbReference type="Proteomes" id="UP000001625"/>
    </source>
</evidence>
<reference evidence="3 4" key="1">
    <citation type="submission" date="2010-03" db="EMBL/GenBank/DDBJ databases">
        <title>Complete sequence of Sideroxydans lithotrophicus ES-1.</title>
        <authorList>
            <consortium name="US DOE Joint Genome Institute"/>
            <person name="Lucas S."/>
            <person name="Copeland A."/>
            <person name="Lapidus A."/>
            <person name="Cheng J.-F."/>
            <person name="Bruce D."/>
            <person name="Goodwin L."/>
            <person name="Pitluck S."/>
            <person name="Munk A.C."/>
            <person name="Detter J.C."/>
            <person name="Han C."/>
            <person name="Tapia R."/>
            <person name="Larimer F."/>
            <person name="Land M."/>
            <person name="Hauser L."/>
            <person name="Kyrpides N."/>
            <person name="Ivanova N."/>
            <person name="Emerson D."/>
            <person name="Woyke T."/>
        </authorList>
    </citation>
    <scope>NUCLEOTIDE SEQUENCE [LARGE SCALE GENOMIC DNA]</scope>
    <source>
        <strain evidence="3 4">ES-1</strain>
    </source>
</reference>
<keyword evidence="1" id="KW-0694">RNA-binding</keyword>
<feature type="domain" description="FecR protein" evidence="2">
    <location>
        <begin position="76"/>
        <end position="161"/>
    </location>
</feature>
<dbReference type="GO" id="GO:0003723">
    <property type="term" value="F:RNA binding"/>
    <property type="evidence" value="ECO:0007669"/>
    <property type="project" value="UniProtKB-KW"/>
</dbReference>
<dbReference type="InterPro" id="IPR006860">
    <property type="entry name" value="FecR"/>
</dbReference>
<dbReference type="RefSeq" id="WP_013029606.1">
    <property type="nucleotide sequence ID" value="NC_013959.1"/>
</dbReference>
<dbReference type="HOGENOM" id="CLU_111540_0_0_4"/>
<dbReference type="Proteomes" id="UP000001625">
    <property type="component" value="Chromosome"/>
</dbReference>
<proteinExistence type="predicted"/>
<evidence type="ECO:0000259" key="2">
    <source>
        <dbReference type="Pfam" id="PF04773"/>
    </source>
</evidence>